<sequence length="555" mass="63519">MTILLLEEDPLLRSAITRELTEQGIPAERIHHHSPPGQERSGLLTLLQQQPFDAIICQQNRQLGHDGARLLHEAHYLGLLQPACVLLLMDADQNEQDFLPSDLYFSLHLPLPFMTGELTTALKQLTQLSRMTHTLAPPTLLREWKLATALCEDLLYQRDNRPLAPWLDRFKGYLLLQSSEQLTAAQHYALCANEYRASWPRAGLFYAMLGLGKLQSAETDLQRHQTILPTATRLELQLASQLHQHQWQAAWETMVQLQQVRPHQPRWHQLAMMLGLLQQDERKVLEQASTLNLHHFSEQRVRLAIDHFMISAMLAVLWHTPSSNRIRSLQQEWAHLKRTVNLPAQEFELLQALMQGLDYRFDEALILIAHHQPSQASENHLTLLLGFAVCQFCGLPHHAQRYLAQLTHYRDRVAPHPLTRQLFHHLLTELGQQLTAREQRLTSLRQTRHQGIQKGDYQLALQAGLQLLEEFPALPGDAWQLLELLQHSWPAGMAAPRVALLVDTLERRLKHSPAFLDQHAQQYQRTLHEIRTHLQPHLSGSGSAPASLGKGPPES</sequence>
<dbReference type="RefSeq" id="WP_005343340.1">
    <property type="nucleotide sequence ID" value="NZ_JH823256.1"/>
</dbReference>
<evidence type="ECO:0000313" key="3">
    <source>
        <dbReference type="Proteomes" id="UP000006087"/>
    </source>
</evidence>
<name>K1ISB3_AERVE</name>
<gene>
    <name evidence="2" type="ORF">HMPREF1168_01572</name>
</gene>
<dbReference type="HOGENOM" id="CLU_503132_0_0_6"/>
<organism evidence="2 3">
    <name type="scientific">Aeromonas veronii AMC34</name>
    <dbReference type="NCBI Taxonomy" id="1073383"/>
    <lineage>
        <taxon>Bacteria</taxon>
        <taxon>Pseudomonadati</taxon>
        <taxon>Pseudomonadota</taxon>
        <taxon>Gammaproteobacteria</taxon>
        <taxon>Aeromonadales</taxon>
        <taxon>Aeromonadaceae</taxon>
        <taxon>Aeromonas</taxon>
    </lineage>
</organism>
<evidence type="ECO:0000256" key="1">
    <source>
        <dbReference type="SAM" id="MobiDB-lite"/>
    </source>
</evidence>
<accession>K1ISB3</accession>
<comment type="caution">
    <text evidence="2">The sequence shown here is derived from an EMBL/GenBank/DDBJ whole genome shotgun (WGS) entry which is preliminary data.</text>
</comment>
<protein>
    <recommendedName>
        <fullName evidence="4">Response regulatory domain-containing protein</fullName>
    </recommendedName>
</protein>
<reference evidence="2 3" key="1">
    <citation type="submission" date="2012-06" db="EMBL/GenBank/DDBJ databases">
        <title>The Genome Sequence of Aeromonas veronii AMC34.</title>
        <authorList>
            <consortium name="The Broad Institute Genome Sequencing Platform"/>
            <person name="Earl A."/>
            <person name="Ward D."/>
            <person name="Feldgarden M."/>
            <person name="Gevers D."/>
            <person name="Graf J."/>
            <person name="Tomasi A."/>
            <person name="Horneman A."/>
            <person name="Walker B."/>
            <person name="Young S.K."/>
            <person name="Zeng Q."/>
            <person name="Gargeya S."/>
            <person name="Fitzgerald M."/>
            <person name="Haas B."/>
            <person name="Abouelleil A."/>
            <person name="Alvarado L."/>
            <person name="Arachchi H.M."/>
            <person name="Berlin A.M."/>
            <person name="Chapman S.B."/>
            <person name="Goldberg J."/>
            <person name="Griggs A."/>
            <person name="Gujja S."/>
            <person name="Hansen M."/>
            <person name="Howarth C."/>
            <person name="Imamovic A."/>
            <person name="Larimer J."/>
            <person name="McCowan C."/>
            <person name="Montmayeur A."/>
            <person name="Murphy C."/>
            <person name="Neiman D."/>
            <person name="Pearson M."/>
            <person name="Priest M."/>
            <person name="Roberts A."/>
            <person name="Saif S."/>
            <person name="Shea T."/>
            <person name="Sisk P."/>
            <person name="Sykes S."/>
            <person name="Wortman J."/>
            <person name="Nusbaum C."/>
            <person name="Birren B."/>
        </authorList>
    </citation>
    <scope>NUCLEOTIDE SEQUENCE [LARGE SCALE GENOMIC DNA]</scope>
    <source>
        <strain evidence="2 3">AMC34</strain>
    </source>
</reference>
<evidence type="ECO:0008006" key="4">
    <source>
        <dbReference type="Google" id="ProtNLM"/>
    </source>
</evidence>
<dbReference type="PATRIC" id="fig|1073383.3.peg.1589"/>
<dbReference type="EMBL" id="AGWU01000015">
    <property type="protein sequence ID" value="EKB21016.1"/>
    <property type="molecule type" value="Genomic_DNA"/>
</dbReference>
<feature type="compositionally biased region" description="Low complexity" evidence="1">
    <location>
        <begin position="536"/>
        <end position="555"/>
    </location>
</feature>
<proteinExistence type="predicted"/>
<dbReference type="Proteomes" id="UP000006087">
    <property type="component" value="Unassembled WGS sequence"/>
</dbReference>
<feature type="region of interest" description="Disordered" evidence="1">
    <location>
        <begin position="535"/>
        <end position="555"/>
    </location>
</feature>
<dbReference type="AlphaFoldDB" id="K1ISB3"/>
<evidence type="ECO:0000313" key="2">
    <source>
        <dbReference type="EMBL" id="EKB21016.1"/>
    </source>
</evidence>